<comment type="caution">
    <text evidence="1">The sequence shown here is derived from an EMBL/GenBank/DDBJ whole genome shotgun (WGS) entry which is preliminary data.</text>
</comment>
<accession>A0ACC2VYD6</accession>
<organism evidence="1 2">
    <name type="scientific">Naganishia friedmannii</name>
    <dbReference type="NCBI Taxonomy" id="89922"/>
    <lineage>
        <taxon>Eukaryota</taxon>
        <taxon>Fungi</taxon>
        <taxon>Dikarya</taxon>
        <taxon>Basidiomycota</taxon>
        <taxon>Agaricomycotina</taxon>
        <taxon>Tremellomycetes</taxon>
        <taxon>Filobasidiales</taxon>
        <taxon>Filobasidiaceae</taxon>
        <taxon>Naganishia</taxon>
    </lineage>
</organism>
<reference evidence="1" key="1">
    <citation type="submission" date="2023-04" db="EMBL/GenBank/DDBJ databases">
        <title>Draft Genome sequencing of Naganishia species isolated from polar environments using Oxford Nanopore Technology.</title>
        <authorList>
            <person name="Leo P."/>
            <person name="Venkateswaran K."/>
        </authorList>
    </citation>
    <scope>NUCLEOTIDE SEQUENCE</scope>
    <source>
        <strain evidence="1">MNA-CCFEE 5423</strain>
    </source>
</reference>
<gene>
    <name evidence="1" type="ORF">QFC21_002293</name>
</gene>
<dbReference type="Proteomes" id="UP001227268">
    <property type="component" value="Unassembled WGS sequence"/>
</dbReference>
<protein>
    <submittedName>
        <fullName evidence="1">Uncharacterized protein</fullName>
    </submittedName>
</protein>
<sequence length="427" mass="47062">MPKDTPIDETPFQMPAGEDDLPAVVPETGQAGEQSKVRIILGLLKRIGDSTDEFERMLSVLRFAFSKELKFVRQRIGKPYNSALASKTSGKGAKSAAGGGVGGLKSSMSSLSIQQGASDASGSGNNANESAEQVVVFLCEQVSHHPPISSAYYACPGKGVEMTCVDQISAKVSGMTVQVTPGEANKGLFISLKEPSLGAGEEYQVTHPIAQVNGILKGTFYGTIGDKITVTCRGGKPGKTKLKAIIEYRDESWLGKPKFALEGIIYNYNPDKPEEEEWSKIKQVPSDRVVANVEGSWRKQIKYRRKGEKEWTLLIDLAQLGMTPRSVRPLSEQEERESRRLWDPVTAHMVTKNWNEATKQKQSIEQRQRDIAHELKQKGIEYVNLPSEQSHKPAYFEQDISSGKPVLSEQGRKAVEAELERARREVG</sequence>
<evidence type="ECO:0000313" key="1">
    <source>
        <dbReference type="EMBL" id="KAJ9103831.1"/>
    </source>
</evidence>
<evidence type="ECO:0000313" key="2">
    <source>
        <dbReference type="Proteomes" id="UP001227268"/>
    </source>
</evidence>
<dbReference type="EMBL" id="JASBWT010000006">
    <property type="protein sequence ID" value="KAJ9103831.1"/>
    <property type="molecule type" value="Genomic_DNA"/>
</dbReference>
<proteinExistence type="predicted"/>
<keyword evidence="2" id="KW-1185">Reference proteome</keyword>
<name>A0ACC2VYD6_9TREE</name>